<dbReference type="InterPro" id="IPR046581">
    <property type="entry name" value="DUF6641"/>
</dbReference>
<name>A0A1I4WJP8_9HYPH</name>
<dbReference type="Pfam" id="PF20346">
    <property type="entry name" value="DUF6641"/>
    <property type="match status" value="1"/>
</dbReference>
<organism evidence="1 2">
    <name type="scientific">Pleomorphomonas diazotrophica</name>
    <dbReference type="NCBI Taxonomy" id="1166257"/>
    <lineage>
        <taxon>Bacteria</taxon>
        <taxon>Pseudomonadati</taxon>
        <taxon>Pseudomonadota</taxon>
        <taxon>Alphaproteobacteria</taxon>
        <taxon>Hyphomicrobiales</taxon>
        <taxon>Pleomorphomonadaceae</taxon>
        <taxon>Pleomorphomonas</taxon>
    </lineage>
</organism>
<dbReference type="Proteomes" id="UP000233491">
    <property type="component" value="Unassembled WGS sequence"/>
</dbReference>
<evidence type="ECO:0000313" key="2">
    <source>
        <dbReference type="Proteomes" id="UP000233491"/>
    </source>
</evidence>
<dbReference type="AlphaFoldDB" id="A0A1I4WJP8"/>
<reference evidence="1 2" key="1">
    <citation type="submission" date="2017-12" db="EMBL/GenBank/DDBJ databases">
        <title>Anaerobic carbon monoxide metabolism by Pleomorphomonas carboxyditropha sp. nov., a new mesophilic hydrogenogenic carboxidotroph.</title>
        <authorList>
            <person name="Esquivel-Elizondo S."/>
            <person name="Krajmalnik-Brown R."/>
        </authorList>
    </citation>
    <scope>NUCLEOTIDE SEQUENCE [LARGE SCALE GENOMIC DNA]</scope>
    <source>
        <strain evidence="1 2">R5-392</strain>
    </source>
</reference>
<comment type="caution">
    <text evidence="1">The sequence shown here is derived from an EMBL/GenBank/DDBJ whole genome shotgun (WGS) entry which is preliminary data.</text>
</comment>
<dbReference type="RefSeq" id="WP_101289265.1">
    <property type="nucleotide sequence ID" value="NZ_FOUQ01000017.1"/>
</dbReference>
<dbReference type="OrthoDB" id="7358761at2"/>
<gene>
    <name evidence="1" type="ORF">CXZ10_11210</name>
</gene>
<sequence length="148" mass="16273">MSILKSLKLTNAKPVRSSDNPVERARDKVISALVEQKAMAEAKIAGQHFAPTHMVWRKGADGQRVQVEAPKRLRAGWFTDASGQFFFGLRYAGKTIEFAKDKNAVTIGEFANLPGIIDKLIEAVRAGELDDQFAQASAERGSMLRKAN</sequence>
<evidence type="ECO:0000313" key="1">
    <source>
        <dbReference type="EMBL" id="PKR89078.1"/>
    </source>
</evidence>
<proteinExistence type="predicted"/>
<dbReference type="EMBL" id="PJNW01000008">
    <property type="protein sequence ID" value="PKR89078.1"/>
    <property type="molecule type" value="Genomic_DNA"/>
</dbReference>
<protein>
    <submittedName>
        <fullName evidence="1">Uncharacterized protein</fullName>
    </submittedName>
</protein>
<accession>A0A1I4WJP8</accession>
<keyword evidence="2" id="KW-1185">Reference proteome</keyword>